<dbReference type="STRING" id="321763.SAMN04488692_10781"/>
<dbReference type="EMBL" id="FNGO01000007">
    <property type="protein sequence ID" value="SDL68239.1"/>
    <property type="molecule type" value="Genomic_DNA"/>
</dbReference>
<gene>
    <name evidence="2" type="ORF">SAMN04488692_10781</name>
</gene>
<proteinExistence type="predicted"/>
<sequence>MEVPGAESAGNSVQQAMSTAVTRQAMNQDAGTIDALMESVEEIQEAAQQTDRASMQGMGENVDFLA</sequence>
<keyword evidence="3" id="KW-1185">Reference proteome</keyword>
<dbReference type="Proteomes" id="UP000199476">
    <property type="component" value="Unassembled WGS sequence"/>
</dbReference>
<reference evidence="2 3" key="1">
    <citation type="submission" date="2016-10" db="EMBL/GenBank/DDBJ databases">
        <authorList>
            <person name="de Groot N.N."/>
        </authorList>
    </citation>
    <scope>NUCLEOTIDE SEQUENCE [LARGE SCALE GENOMIC DNA]</scope>
    <source>
        <strain evidence="2 3">SLAS-1</strain>
    </source>
</reference>
<dbReference type="OrthoDB" id="2112601at2"/>
<dbReference type="RefSeq" id="WP_089759409.1">
    <property type="nucleotide sequence ID" value="NZ_FNGO01000007.1"/>
</dbReference>
<protein>
    <submittedName>
        <fullName evidence="2">Uncharacterized protein</fullName>
    </submittedName>
</protein>
<feature type="compositionally biased region" description="Polar residues" evidence="1">
    <location>
        <begin position="9"/>
        <end position="23"/>
    </location>
</feature>
<evidence type="ECO:0000313" key="2">
    <source>
        <dbReference type="EMBL" id="SDL68239.1"/>
    </source>
</evidence>
<organism evidence="2 3">
    <name type="scientific">Halarsenatibacter silvermanii</name>
    <dbReference type="NCBI Taxonomy" id="321763"/>
    <lineage>
        <taxon>Bacteria</taxon>
        <taxon>Bacillati</taxon>
        <taxon>Bacillota</taxon>
        <taxon>Clostridia</taxon>
        <taxon>Halanaerobiales</taxon>
        <taxon>Halarsenatibacteraceae</taxon>
        <taxon>Halarsenatibacter</taxon>
    </lineage>
</organism>
<evidence type="ECO:0000256" key="1">
    <source>
        <dbReference type="SAM" id="MobiDB-lite"/>
    </source>
</evidence>
<accession>A0A1G9M1V1</accession>
<evidence type="ECO:0000313" key="3">
    <source>
        <dbReference type="Proteomes" id="UP000199476"/>
    </source>
</evidence>
<name>A0A1G9M1V1_9FIRM</name>
<dbReference type="AlphaFoldDB" id="A0A1G9M1V1"/>
<feature type="region of interest" description="Disordered" evidence="1">
    <location>
        <begin position="1"/>
        <end position="23"/>
    </location>
</feature>